<comment type="caution">
    <text evidence="1">The sequence shown here is derived from an EMBL/GenBank/DDBJ whole genome shotgun (WGS) entry which is preliminary data.</text>
</comment>
<proteinExistence type="predicted"/>
<gene>
    <name evidence="1" type="ORF">LCGC14_0717860</name>
</gene>
<evidence type="ECO:0000313" key="1">
    <source>
        <dbReference type="EMBL" id="KKN41982.1"/>
    </source>
</evidence>
<dbReference type="EMBL" id="LAZR01001612">
    <property type="protein sequence ID" value="KKN41982.1"/>
    <property type="molecule type" value="Genomic_DNA"/>
</dbReference>
<name>A0A0F9QYC7_9ZZZZ</name>
<sequence>MQKSTRLFNSRLYLDVSDQVTLTIGGDGWVKPRTGFRWYNLGKQHHHMTIVSLYIRGWLFNLRTASLADK</sequence>
<reference evidence="1" key="1">
    <citation type="journal article" date="2015" name="Nature">
        <title>Complex archaea that bridge the gap between prokaryotes and eukaryotes.</title>
        <authorList>
            <person name="Spang A."/>
            <person name="Saw J.H."/>
            <person name="Jorgensen S.L."/>
            <person name="Zaremba-Niedzwiedzka K."/>
            <person name="Martijn J."/>
            <person name="Lind A.E."/>
            <person name="van Eijk R."/>
            <person name="Schleper C."/>
            <person name="Guy L."/>
            <person name="Ettema T.J."/>
        </authorList>
    </citation>
    <scope>NUCLEOTIDE SEQUENCE</scope>
</reference>
<organism evidence="1">
    <name type="scientific">marine sediment metagenome</name>
    <dbReference type="NCBI Taxonomy" id="412755"/>
    <lineage>
        <taxon>unclassified sequences</taxon>
        <taxon>metagenomes</taxon>
        <taxon>ecological metagenomes</taxon>
    </lineage>
</organism>
<accession>A0A0F9QYC7</accession>
<dbReference type="AlphaFoldDB" id="A0A0F9QYC7"/>
<protein>
    <submittedName>
        <fullName evidence="1">Uncharacterized protein</fullName>
    </submittedName>
</protein>